<evidence type="ECO:0000313" key="2">
    <source>
        <dbReference type="EMBL" id="KAL1847215.1"/>
    </source>
</evidence>
<feature type="region of interest" description="Disordered" evidence="1">
    <location>
        <begin position="1"/>
        <end position="35"/>
    </location>
</feature>
<name>A0ABR3VWX8_9PEZI</name>
<gene>
    <name evidence="2" type="ORF">VTK73DRAFT_10414</name>
</gene>
<evidence type="ECO:0000313" key="3">
    <source>
        <dbReference type="Proteomes" id="UP001586593"/>
    </source>
</evidence>
<dbReference type="Proteomes" id="UP001586593">
    <property type="component" value="Unassembled WGS sequence"/>
</dbReference>
<comment type="caution">
    <text evidence="2">The sequence shown here is derived from an EMBL/GenBank/DDBJ whole genome shotgun (WGS) entry which is preliminary data.</text>
</comment>
<reference evidence="2 3" key="1">
    <citation type="journal article" date="2024" name="Commun. Biol.">
        <title>Comparative genomic analysis of thermophilic fungi reveals convergent evolutionary adaptations and gene losses.</title>
        <authorList>
            <person name="Steindorff A.S."/>
            <person name="Aguilar-Pontes M.V."/>
            <person name="Robinson A.J."/>
            <person name="Andreopoulos B."/>
            <person name="LaButti K."/>
            <person name="Kuo A."/>
            <person name="Mondo S."/>
            <person name="Riley R."/>
            <person name="Otillar R."/>
            <person name="Haridas S."/>
            <person name="Lipzen A."/>
            <person name="Grimwood J."/>
            <person name="Schmutz J."/>
            <person name="Clum A."/>
            <person name="Reid I.D."/>
            <person name="Moisan M.C."/>
            <person name="Butler G."/>
            <person name="Nguyen T.T.M."/>
            <person name="Dewar K."/>
            <person name="Conant G."/>
            <person name="Drula E."/>
            <person name="Henrissat B."/>
            <person name="Hansel C."/>
            <person name="Singer S."/>
            <person name="Hutchinson M.I."/>
            <person name="de Vries R.P."/>
            <person name="Natvig D.O."/>
            <person name="Powell A.J."/>
            <person name="Tsang A."/>
            <person name="Grigoriev I.V."/>
        </authorList>
    </citation>
    <scope>NUCLEOTIDE SEQUENCE [LARGE SCALE GENOMIC DNA]</scope>
    <source>
        <strain evidence="2 3">ATCC 24622</strain>
    </source>
</reference>
<evidence type="ECO:0000256" key="1">
    <source>
        <dbReference type="SAM" id="MobiDB-lite"/>
    </source>
</evidence>
<sequence>MRDSFRPPRESTGSAPPSSSPARTGMHRRQAGIRTENARSRSGIWFCRADDRWACLEKPVRARSAVLTTKPAAQGNPKRRDGCEGSRVSCRSRTCDPSQLTRASVQPFICFLSRRFHVSLLAERSAARWLRGRRVAPDQYNPWSLPELRHRSLRYLRKTHKQRPGR</sequence>
<dbReference type="EMBL" id="JAZHXJ010000994">
    <property type="protein sequence ID" value="KAL1847215.1"/>
    <property type="molecule type" value="Genomic_DNA"/>
</dbReference>
<keyword evidence="3" id="KW-1185">Reference proteome</keyword>
<protein>
    <submittedName>
        <fullName evidence="2">Uncharacterized protein</fullName>
    </submittedName>
</protein>
<accession>A0ABR3VWX8</accession>
<feature type="region of interest" description="Disordered" evidence="1">
    <location>
        <begin position="67"/>
        <end position="86"/>
    </location>
</feature>
<proteinExistence type="predicted"/>
<organism evidence="2 3">
    <name type="scientific">Phialemonium thermophilum</name>
    <dbReference type="NCBI Taxonomy" id="223376"/>
    <lineage>
        <taxon>Eukaryota</taxon>
        <taxon>Fungi</taxon>
        <taxon>Dikarya</taxon>
        <taxon>Ascomycota</taxon>
        <taxon>Pezizomycotina</taxon>
        <taxon>Sordariomycetes</taxon>
        <taxon>Sordariomycetidae</taxon>
        <taxon>Cephalothecales</taxon>
        <taxon>Cephalothecaceae</taxon>
        <taxon>Phialemonium</taxon>
    </lineage>
</organism>